<dbReference type="OMA" id="WMELVYL"/>
<dbReference type="STRING" id="294746.A5DCF2"/>
<dbReference type="GeneID" id="5129731"/>
<dbReference type="AlphaFoldDB" id="A5DCF2"/>
<dbReference type="PANTHER" id="PTHR28083:SF1">
    <property type="entry name" value="GOOD FOR FULL DBP5 ACTIVITY PROTEIN 2"/>
    <property type="match status" value="1"/>
</dbReference>
<dbReference type="SUPFAM" id="SSF53098">
    <property type="entry name" value="Ribonuclease H-like"/>
    <property type="match status" value="1"/>
</dbReference>
<dbReference type="Pfam" id="PF21762">
    <property type="entry name" value="DEDDh_C"/>
    <property type="match status" value="1"/>
</dbReference>
<dbReference type="InterPro" id="IPR012337">
    <property type="entry name" value="RNaseH-like_sf"/>
</dbReference>
<evidence type="ECO:0000259" key="1">
    <source>
        <dbReference type="Pfam" id="PF21762"/>
    </source>
</evidence>
<name>A5DCF2_PICGU</name>
<dbReference type="OrthoDB" id="5953249at2759"/>
<dbReference type="eggNOG" id="ENOG502S9V8">
    <property type="taxonomic scope" value="Eukaryota"/>
</dbReference>
<dbReference type="KEGG" id="pgu:PGUG_00957"/>
<dbReference type="GO" id="GO:0005634">
    <property type="term" value="C:nucleus"/>
    <property type="evidence" value="ECO:0007669"/>
    <property type="project" value="TreeGrafter"/>
</dbReference>
<proteinExistence type="predicted"/>
<evidence type="ECO:0000313" key="3">
    <source>
        <dbReference type="Proteomes" id="UP000001997"/>
    </source>
</evidence>
<sequence>MYCITKNSISLKASPKNRLFPFSKTTLKPSFHRFESTLKRPKSPLEPLQPLQTVPHPPKYHSPMSNPQKLLADYFDTTNFQFAGDVKNQVASLKRWMELVYLRDRPLVAVDIEAFERNSNLVTEVGFAIYDPKEQGATLLPSIRTVHLIIKEHANKKNGRFVPDNSHRCLLGKSHIVDLRQCSAFISEVFRHYFEEDQGVLVGHGIKGDIKWLKTLVGNVPETCPIVDTTLIHKLSRKGNGSLEGILRQVEIPCGRLHNAANDAFYTLQAVMAWCDPYYRRKYNLDVYDSTITSVSKNIRRRMQFDDAAVLVHEEDGIHLYERLWGCVPEEGESDVEM</sequence>
<dbReference type="VEuPathDB" id="FungiDB:PGUG_00957"/>
<protein>
    <recommendedName>
        <fullName evidence="1">Gfd2/YDR514C-like C-terminal domain-containing protein</fullName>
    </recommendedName>
</protein>
<dbReference type="GO" id="GO:0003676">
    <property type="term" value="F:nucleic acid binding"/>
    <property type="evidence" value="ECO:0007669"/>
    <property type="project" value="InterPro"/>
</dbReference>
<dbReference type="Gene3D" id="3.30.420.10">
    <property type="entry name" value="Ribonuclease H-like superfamily/Ribonuclease H"/>
    <property type="match status" value="1"/>
</dbReference>
<dbReference type="PANTHER" id="PTHR28083">
    <property type="entry name" value="GOOD FOR FULL DBP5 ACTIVITY PROTEIN 2"/>
    <property type="match status" value="1"/>
</dbReference>
<gene>
    <name evidence="2" type="ORF">PGUG_00957</name>
</gene>
<dbReference type="InterPro" id="IPR048519">
    <property type="entry name" value="Gfd2/YDR514C-like_C"/>
</dbReference>
<dbReference type="InterPro" id="IPR036397">
    <property type="entry name" value="RNaseH_sf"/>
</dbReference>
<dbReference type="InParanoid" id="A5DCF2"/>
<organism evidence="2 3">
    <name type="scientific">Meyerozyma guilliermondii (strain ATCC 6260 / CBS 566 / DSM 6381 / JCM 1539 / NBRC 10279 / NRRL Y-324)</name>
    <name type="common">Yeast</name>
    <name type="synonym">Candida guilliermondii</name>
    <dbReference type="NCBI Taxonomy" id="294746"/>
    <lineage>
        <taxon>Eukaryota</taxon>
        <taxon>Fungi</taxon>
        <taxon>Dikarya</taxon>
        <taxon>Ascomycota</taxon>
        <taxon>Saccharomycotina</taxon>
        <taxon>Pichiomycetes</taxon>
        <taxon>Debaryomycetaceae</taxon>
        <taxon>Meyerozyma</taxon>
    </lineage>
</organism>
<keyword evidence="3" id="KW-1185">Reference proteome</keyword>
<feature type="domain" description="Gfd2/YDR514C-like C-terminal" evidence="1">
    <location>
        <begin position="107"/>
        <end position="273"/>
    </location>
</feature>
<evidence type="ECO:0000313" key="2">
    <source>
        <dbReference type="EMBL" id="EDK36859.2"/>
    </source>
</evidence>
<dbReference type="HOGENOM" id="CLU_072858_0_0_1"/>
<dbReference type="InterPro" id="IPR040151">
    <property type="entry name" value="Gfd2/YDR514C-like"/>
</dbReference>
<accession>A5DCF2</accession>
<dbReference type="RefSeq" id="XP_001487580.2">
    <property type="nucleotide sequence ID" value="XM_001487530.1"/>
</dbReference>
<dbReference type="EMBL" id="CH408155">
    <property type="protein sequence ID" value="EDK36859.2"/>
    <property type="molecule type" value="Genomic_DNA"/>
</dbReference>
<reference evidence="2 3" key="1">
    <citation type="journal article" date="2009" name="Nature">
        <title>Evolution of pathogenicity and sexual reproduction in eight Candida genomes.</title>
        <authorList>
            <person name="Butler G."/>
            <person name="Rasmussen M.D."/>
            <person name="Lin M.F."/>
            <person name="Santos M.A."/>
            <person name="Sakthikumar S."/>
            <person name="Munro C.A."/>
            <person name="Rheinbay E."/>
            <person name="Grabherr M."/>
            <person name="Forche A."/>
            <person name="Reedy J.L."/>
            <person name="Agrafioti I."/>
            <person name="Arnaud M.B."/>
            <person name="Bates S."/>
            <person name="Brown A.J."/>
            <person name="Brunke S."/>
            <person name="Costanzo M.C."/>
            <person name="Fitzpatrick D.A."/>
            <person name="de Groot P.W."/>
            <person name="Harris D."/>
            <person name="Hoyer L.L."/>
            <person name="Hube B."/>
            <person name="Klis F.M."/>
            <person name="Kodira C."/>
            <person name="Lennard N."/>
            <person name="Logue M.E."/>
            <person name="Martin R."/>
            <person name="Neiman A.M."/>
            <person name="Nikolaou E."/>
            <person name="Quail M.A."/>
            <person name="Quinn J."/>
            <person name="Santos M.C."/>
            <person name="Schmitzberger F.F."/>
            <person name="Sherlock G."/>
            <person name="Shah P."/>
            <person name="Silverstein K.A."/>
            <person name="Skrzypek M.S."/>
            <person name="Soll D."/>
            <person name="Staggs R."/>
            <person name="Stansfield I."/>
            <person name="Stumpf M.P."/>
            <person name="Sudbery P.E."/>
            <person name="Srikantha T."/>
            <person name="Zeng Q."/>
            <person name="Berman J."/>
            <person name="Berriman M."/>
            <person name="Heitman J."/>
            <person name="Gow N.A."/>
            <person name="Lorenz M.C."/>
            <person name="Birren B.W."/>
            <person name="Kellis M."/>
            <person name="Cuomo C.A."/>
        </authorList>
    </citation>
    <scope>NUCLEOTIDE SEQUENCE [LARGE SCALE GENOMIC DNA]</scope>
    <source>
        <strain evidence="3">ATCC 6260 / CBS 566 / DSM 6381 / JCM 1539 / NBRC 10279 / NRRL Y-324</strain>
    </source>
</reference>
<dbReference type="Proteomes" id="UP000001997">
    <property type="component" value="Unassembled WGS sequence"/>
</dbReference>